<evidence type="ECO:0000313" key="4">
    <source>
        <dbReference type="RefSeq" id="XP_033461777.1"/>
    </source>
</evidence>
<proteinExistence type="predicted"/>
<dbReference type="RefSeq" id="XP_033461777.1">
    <property type="nucleotide sequence ID" value="XM_033600515.1"/>
</dbReference>
<dbReference type="GeneID" id="54358315"/>
<protein>
    <recommendedName>
        <fullName evidence="2">Transcriptional regulatory protein RXT2 N-terminal domain-containing protein</fullName>
    </recommendedName>
</protein>
<dbReference type="PANTHER" id="PTHR28232">
    <property type="entry name" value="TRANSCRIPTIONAL REGULATORY PROTEIN RXT2"/>
    <property type="match status" value="1"/>
</dbReference>
<feature type="region of interest" description="Disordered" evidence="1">
    <location>
        <begin position="24"/>
        <end position="44"/>
    </location>
</feature>
<reference evidence="4" key="1">
    <citation type="submission" date="2020-01" db="EMBL/GenBank/DDBJ databases">
        <authorList>
            <consortium name="DOE Joint Genome Institute"/>
            <person name="Haridas S."/>
            <person name="Albert R."/>
            <person name="Binder M."/>
            <person name="Bloem J."/>
            <person name="Labutti K."/>
            <person name="Salamov A."/>
            <person name="Andreopoulos B."/>
            <person name="Baker S.E."/>
            <person name="Barry K."/>
            <person name="Bills G."/>
            <person name="Bluhm B.H."/>
            <person name="Cannon C."/>
            <person name="Castanera R."/>
            <person name="Culley D.E."/>
            <person name="Daum C."/>
            <person name="Ezra D."/>
            <person name="Gonzalez J.B."/>
            <person name="Henrissat B."/>
            <person name="Kuo A."/>
            <person name="Liang C."/>
            <person name="Lipzen A."/>
            <person name="Lutzoni F."/>
            <person name="Magnuson J."/>
            <person name="Mondo S."/>
            <person name="Nolan M."/>
            <person name="Ohm R."/>
            <person name="Pangilinan J."/>
            <person name="Park H.-J."/>
            <person name="Ramirez L."/>
            <person name="Alfaro M."/>
            <person name="Sun H."/>
            <person name="Tritt A."/>
            <person name="Yoshinaga Y."/>
            <person name="Zwiers L.-H."/>
            <person name="Turgeon B.G."/>
            <person name="Goodwin S.B."/>
            <person name="Spatafora J.W."/>
            <person name="Crous P.W."/>
            <person name="Grigoriev I.V."/>
        </authorList>
    </citation>
    <scope>NUCLEOTIDE SEQUENCE</scope>
    <source>
        <strain evidence="4">CBS 342.82</strain>
    </source>
</reference>
<dbReference type="PANTHER" id="PTHR28232:SF1">
    <property type="entry name" value="TRANSCRIPTIONAL REGULATORY PROTEIN RXT2"/>
    <property type="match status" value="1"/>
</dbReference>
<dbReference type="Pfam" id="PF08595">
    <property type="entry name" value="RXT2_N"/>
    <property type="match status" value="1"/>
</dbReference>
<dbReference type="AlphaFoldDB" id="A0A6J3M9L3"/>
<feature type="compositionally biased region" description="Polar residues" evidence="1">
    <location>
        <begin position="309"/>
        <end position="321"/>
    </location>
</feature>
<feature type="compositionally biased region" description="Polar residues" evidence="1">
    <location>
        <begin position="274"/>
        <end position="290"/>
    </location>
</feature>
<feature type="non-terminal residue" evidence="4">
    <location>
        <position position="451"/>
    </location>
</feature>
<evidence type="ECO:0000256" key="1">
    <source>
        <dbReference type="SAM" id="MobiDB-lite"/>
    </source>
</evidence>
<gene>
    <name evidence="4" type="ORF">K489DRAFT_304553</name>
</gene>
<name>A0A6J3M9L3_9PEZI</name>
<dbReference type="GO" id="GO:0033698">
    <property type="term" value="C:Rpd3L complex"/>
    <property type="evidence" value="ECO:0007669"/>
    <property type="project" value="TreeGrafter"/>
</dbReference>
<feature type="compositionally biased region" description="Low complexity" evidence="1">
    <location>
        <begin position="329"/>
        <end position="350"/>
    </location>
</feature>
<dbReference type="InterPro" id="IPR013904">
    <property type="entry name" value="RXT2_N"/>
</dbReference>
<sequence>MAHLQQIQFAETIRSMKRAFKRRADDGYSDQYTSAHTNRGNKLQRDAKRIQRDRLGEVDALSYRKMIDHAGYTRPIIAINPPYIDDDGDVYSDASSDREDLQPLEDNPFGDIQLHTILRPLTAASELPHHPTLRLPFESRALTQMTEEAEEMLRRERANLWKAKRVLQRFRGDADWAPCGMFDTEDGEGLLNGETAVEDMRSIGLSVVTDQMTVDGEGPAANGVSGIEAHDFEAAKNPVRAVPQEEGEHSHAPVANGTTPAEAQTDADHGANGAESSNGVAVTDQSTAGNGPSLAHLLIDRDTAAASDAGSNSATTNTHAMTTRRRARSPSSEAAALDLPSSPSPSDSLSTPAVHPWFIAPTASVSDRDLGLPNLEAEEARRLLLLYVQKQEQIVRSLEGLFQGLQKSDRLRRFVYKACKADGHVVPDGKGNFVTEMSDGEDWHDVADWGI</sequence>
<dbReference type="OrthoDB" id="441210at2759"/>
<keyword evidence="3" id="KW-1185">Reference proteome</keyword>
<accession>A0A6J3M9L3</accession>
<evidence type="ECO:0000313" key="3">
    <source>
        <dbReference type="Proteomes" id="UP000504637"/>
    </source>
</evidence>
<feature type="domain" description="Transcriptional regulatory protein RXT2 N-terminal" evidence="2">
    <location>
        <begin position="37"/>
        <end position="173"/>
    </location>
</feature>
<organism evidence="4">
    <name type="scientific">Dissoconium aciculare CBS 342.82</name>
    <dbReference type="NCBI Taxonomy" id="1314786"/>
    <lineage>
        <taxon>Eukaryota</taxon>
        <taxon>Fungi</taxon>
        <taxon>Dikarya</taxon>
        <taxon>Ascomycota</taxon>
        <taxon>Pezizomycotina</taxon>
        <taxon>Dothideomycetes</taxon>
        <taxon>Dothideomycetidae</taxon>
        <taxon>Mycosphaerellales</taxon>
        <taxon>Dissoconiaceae</taxon>
        <taxon>Dissoconium</taxon>
    </lineage>
</organism>
<dbReference type="GO" id="GO:0005829">
    <property type="term" value="C:cytosol"/>
    <property type="evidence" value="ECO:0007669"/>
    <property type="project" value="TreeGrafter"/>
</dbReference>
<evidence type="ECO:0000259" key="2">
    <source>
        <dbReference type="Pfam" id="PF08595"/>
    </source>
</evidence>
<reference evidence="4" key="3">
    <citation type="submission" date="2025-08" db="UniProtKB">
        <authorList>
            <consortium name="RefSeq"/>
        </authorList>
    </citation>
    <scope>IDENTIFICATION</scope>
    <source>
        <strain evidence="4">CBS 342.82</strain>
    </source>
</reference>
<reference evidence="4" key="2">
    <citation type="submission" date="2020-04" db="EMBL/GenBank/DDBJ databases">
        <authorList>
            <consortium name="NCBI Genome Project"/>
        </authorList>
    </citation>
    <scope>NUCLEOTIDE SEQUENCE</scope>
    <source>
        <strain evidence="4">CBS 342.82</strain>
    </source>
</reference>
<dbReference type="InterPro" id="IPR039602">
    <property type="entry name" value="Rxt2"/>
</dbReference>
<feature type="compositionally biased region" description="Polar residues" evidence="1">
    <location>
        <begin position="30"/>
        <end position="41"/>
    </location>
</feature>
<dbReference type="Proteomes" id="UP000504637">
    <property type="component" value="Unplaced"/>
</dbReference>
<feature type="region of interest" description="Disordered" evidence="1">
    <location>
        <begin position="242"/>
        <end position="351"/>
    </location>
</feature>